<dbReference type="Pfam" id="PF06429">
    <property type="entry name" value="Flg_bbr_C"/>
    <property type="match status" value="1"/>
</dbReference>
<keyword evidence="8" id="KW-0969">Cilium</keyword>
<dbReference type="GO" id="GO:0071978">
    <property type="term" value="P:bacterial-type flagellum-dependent swarming motility"/>
    <property type="evidence" value="ECO:0007669"/>
    <property type="project" value="TreeGrafter"/>
</dbReference>
<dbReference type="PANTHER" id="PTHR30435:SF19">
    <property type="entry name" value="FLAGELLAR BASAL-BODY ROD PROTEIN FLGG"/>
    <property type="match status" value="1"/>
</dbReference>
<dbReference type="NCBIfam" id="TIGR03506">
    <property type="entry name" value="FlgEFG_subfam"/>
    <property type="match status" value="1"/>
</dbReference>
<evidence type="ECO:0000259" key="7">
    <source>
        <dbReference type="Pfam" id="PF22692"/>
    </source>
</evidence>
<feature type="domain" description="Flagellar basal-body/hook protein C-terminal" evidence="6">
    <location>
        <begin position="221"/>
        <end position="263"/>
    </location>
</feature>
<dbReference type="Pfam" id="PF22692">
    <property type="entry name" value="LlgE_F_G_D1"/>
    <property type="match status" value="1"/>
</dbReference>
<feature type="domain" description="Flagellar basal body rod protein N-terminal" evidence="5">
    <location>
        <begin position="6"/>
        <end position="35"/>
    </location>
</feature>
<evidence type="ECO:0000256" key="1">
    <source>
        <dbReference type="ARBA" id="ARBA00004117"/>
    </source>
</evidence>
<dbReference type="SUPFAM" id="SSF117143">
    <property type="entry name" value="Flagellar hook protein flgE"/>
    <property type="match status" value="1"/>
</dbReference>
<dbReference type="InterPro" id="IPR053967">
    <property type="entry name" value="LlgE_F_G-like_D1"/>
</dbReference>
<dbReference type="KEGG" id="trz:GWP43_03200"/>
<comment type="similarity">
    <text evidence="2 4">Belongs to the flagella basal body rod proteins family.</text>
</comment>
<dbReference type="InterPro" id="IPR020013">
    <property type="entry name" value="Flagellar_FlgE/F/G"/>
</dbReference>
<evidence type="ECO:0000256" key="4">
    <source>
        <dbReference type="RuleBase" id="RU362116"/>
    </source>
</evidence>
<organism evidence="8 9">
    <name type="scientific">Treponema vincentii</name>
    <dbReference type="NCBI Taxonomy" id="69710"/>
    <lineage>
        <taxon>Bacteria</taxon>
        <taxon>Pseudomonadati</taxon>
        <taxon>Spirochaetota</taxon>
        <taxon>Spirochaetia</taxon>
        <taxon>Spirochaetales</taxon>
        <taxon>Treponemataceae</taxon>
        <taxon>Treponema</taxon>
    </lineage>
</organism>
<evidence type="ECO:0000256" key="3">
    <source>
        <dbReference type="ARBA" id="ARBA00023143"/>
    </source>
</evidence>
<keyword evidence="3 4" id="KW-0975">Bacterial flagellum</keyword>
<feature type="domain" description="Flagellar hook protein FlgE/F/G-like D1" evidence="7">
    <location>
        <begin position="102"/>
        <end position="165"/>
    </location>
</feature>
<comment type="subcellular location">
    <subcellularLocation>
        <location evidence="1 4">Bacterial flagellum basal body</location>
    </subcellularLocation>
</comment>
<dbReference type="InterPro" id="IPR010930">
    <property type="entry name" value="Flg_bb/hook_C_dom"/>
</dbReference>
<evidence type="ECO:0000313" key="8">
    <source>
        <dbReference type="EMBL" id="QHX42621.1"/>
    </source>
</evidence>
<evidence type="ECO:0000259" key="6">
    <source>
        <dbReference type="Pfam" id="PF06429"/>
    </source>
</evidence>
<dbReference type="InterPro" id="IPR001444">
    <property type="entry name" value="Flag_bb_rod_N"/>
</dbReference>
<protein>
    <submittedName>
        <fullName evidence="8">Flagellar basal-body rod protein FlgF</fullName>
    </submittedName>
</protein>
<reference evidence="8 9" key="1">
    <citation type="submission" date="2020-01" db="EMBL/GenBank/DDBJ databases">
        <title>Complete genome sequence of a human oral phylogroup 1 Treponema sp. strain ATCC 700766, originally isolated from periodontitis dental plaque.</title>
        <authorList>
            <person name="Chan Y."/>
            <person name="Huo Y.-B."/>
            <person name="Yu X.-L."/>
            <person name="Zeng H."/>
            <person name="Leung W.-K."/>
            <person name="Watt R.M."/>
        </authorList>
    </citation>
    <scope>NUCLEOTIDE SEQUENCE [LARGE SCALE GENOMIC DNA]</scope>
    <source>
        <strain evidence="8 9">OMZ 804</strain>
    </source>
</reference>
<evidence type="ECO:0000259" key="5">
    <source>
        <dbReference type="Pfam" id="PF00460"/>
    </source>
</evidence>
<proteinExistence type="inferred from homology"/>
<dbReference type="NCBIfam" id="TIGR02490">
    <property type="entry name" value="flgF"/>
    <property type="match status" value="1"/>
</dbReference>
<dbReference type="InterPro" id="IPR037925">
    <property type="entry name" value="FlgE/F/G-like"/>
</dbReference>
<gene>
    <name evidence="8" type="primary">flgF</name>
    <name evidence="8" type="ORF">GWP43_03200</name>
</gene>
<sequence length="271" mass="30193">MIRGWYTAASGMNAQQKQLDVIAQNLANADTTSYKRDVATHKNFPELLIRRLNDDGVVKNPFGSSDIAPIIGKLGLGVELNEIFTEFEQGSLKQTNAASDLALEGKGFFCVETPYGERYTRNGNFTVGVEGYLMTKEGYPVLGENGRIFLQDKEYKVNQNGEVYARPMTEPDSDATLTDRLKIVTFENDRYLKKRGSSFYLDTPVSGTAIAAEGGDRPVVVQGFVEASNIKVVNEMVRMIEVNRAYEANQKTIQSEDTMMSKLWNEVAKVK</sequence>
<name>A0A6P1XYX1_9SPIR</name>
<keyword evidence="8" id="KW-0282">Flagellum</keyword>
<keyword evidence="8" id="KW-0966">Cell projection</keyword>
<dbReference type="Proteomes" id="UP000464374">
    <property type="component" value="Chromosome"/>
</dbReference>
<evidence type="ECO:0000313" key="9">
    <source>
        <dbReference type="Proteomes" id="UP000464374"/>
    </source>
</evidence>
<dbReference type="RefSeq" id="WP_162662662.1">
    <property type="nucleotide sequence ID" value="NZ_CP048020.1"/>
</dbReference>
<dbReference type="GO" id="GO:0030694">
    <property type="term" value="C:bacterial-type flagellum basal body, rod"/>
    <property type="evidence" value="ECO:0007669"/>
    <property type="project" value="InterPro"/>
</dbReference>
<dbReference type="InterPro" id="IPR012836">
    <property type="entry name" value="FlgF"/>
</dbReference>
<dbReference type="Pfam" id="PF00460">
    <property type="entry name" value="Flg_bb_rod"/>
    <property type="match status" value="1"/>
</dbReference>
<accession>A0A6P1XYX1</accession>
<dbReference type="EMBL" id="CP048020">
    <property type="protein sequence ID" value="QHX42621.1"/>
    <property type="molecule type" value="Genomic_DNA"/>
</dbReference>
<evidence type="ECO:0000256" key="2">
    <source>
        <dbReference type="ARBA" id="ARBA00009677"/>
    </source>
</evidence>
<dbReference type="PANTHER" id="PTHR30435">
    <property type="entry name" value="FLAGELLAR PROTEIN"/>
    <property type="match status" value="1"/>
</dbReference>
<dbReference type="AlphaFoldDB" id="A0A6P1XYX1"/>